<reference evidence="2" key="1">
    <citation type="journal article" date="2022" name="Mol. Ecol. Resour.">
        <title>The genomes of chicory, endive, great burdock and yacon provide insights into Asteraceae palaeo-polyploidization history and plant inulin production.</title>
        <authorList>
            <person name="Fan W."/>
            <person name="Wang S."/>
            <person name="Wang H."/>
            <person name="Wang A."/>
            <person name="Jiang F."/>
            <person name="Liu H."/>
            <person name="Zhao H."/>
            <person name="Xu D."/>
            <person name="Zhang Y."/>
        </authorList>
    </citation>
    <scope>NUCLEOTIDE SEQUENCE [LARGE SCALE GENOMIC DNA]</scope>
    <source>
        <strain evidence="2">cv. Punajuju</strain>
    </source>
</reference>
<name>A0ACB9F739_CICIN</name>
<proteinExistence type="predicted"/>
<accession>A0ACB9F739</accession>
<keyword evidence="2" id="KW-1185">Reference proteome</keyword>
<dbReference type="EMBL" id="CM042011">
    <property type="protein sequence ID" value="KAI3766467.1"/>
    <property type="molecule type" value="Genomic_DNA"/>
</dbReference>
<dbReference type="Proteomes" id="UP001055811">
    <property type="component" value="Linkage Group LG03"/>
</dbReference>
<protein>
    <submittedName>
        <fullName evidence="1">Uncharacterized protein</fullName>
    </submittedName>
</protein>
<evidence type="ECO:0000313" key="2">
    <source>
        <dbReference type="Proteomes" id="UP001055811"/>
    </source>
</evidence>
<comment type="caution">
    <text evidence="1">The sequence shown here is derived from an EMBL/GenBank/DDBJ whole genome shotgun (WGS) entry which is preliminary data.</text>
</comment>
<sequence length="137" mass="16249">MMISILEEIYNESRIHGTKTNAVYEVVWIPIVDPSVNYTDEMNRKFEEMKEKMPWYSVSHPSIIDRAVVRLIGDRWHFRRKPILVVLDPQGRELSPNAIHMMWIWGSNAFPFTSIKEERYVGWWRENGSNLDPLDQA</sequence>
<reference evidence="1 2" key="2">
    <citation type="journal article" date="2022" name="Mol. Ecol. Resour.">
        <title>The genomes of chicory, endive, great burdock and yacon provide insights into Asteraceae paleo-polyploidization history and plant inulin production.</title>
        <authorList>
            <person name="Fan W."/>
            <person name="Wang S."/>
            <person name="Wang H."/>
            <person name="Wang A."/>
            <person name="Jiang F."/>
            <person name="Liu H."/>
            <person name="Zhao H."/>
            <person name="Xu D."/>
            <person name="Zhang Y."/>
        </authorList>
    </citation>
    <scope>NUCLEOTIDE SEQUENCE [LARGE SCALE GENOMIC DNA]</scope>
    <source>
        <strain evidence="2">cv. Punajuju</strain>
        <tissue evidence="1">Leaves</tissue>
    </source>
</reference>
<organism evidence="1 2">
    <name type="scientific">Cichorium intybus</name>
    <name type="common">Chicory</name>
    <dbReference type="NCBI Taxonomy" id="13427"/>
    <lineage>
        <taxon>Eukaryota</taxon>
        <taxon>Viridiplantae</taxon>
        <taxon>Streptophyta</taxon>
        <taxon>Embryophyta</taxon>
        <taxon>Tracheophyta</taxon>
        <taxon>Spermatophyta</taxon>
        <taxon>Magnoliopsida</taxon>
        <taxon>eudicotyledons</taxon>
        <taxon>Gunneridae</taxon>
        <taxon>Pentapetalae</taxon>
        <taxon>asterids</taxon>
        <taxon>campanulids</taxon>
        <taxon>Asterales</taxon>
        <taxon>Asteraceae</taxon>
        <taxon>Cichorioideae</taxon>
        <taxon>Cichorieae</taxon>
        <taxon>Cichoriinae</taxon>
        <taxon>Cichorium</taxon>
    </lineage>
</organism>
<evidence type="ECO:0000313" key="1">
    <source>
        <dbReference type="EMBL" id="KAI3766467.1"/>
    </source>
</evidence>
<gene>
    <name evidence="1" type="ORF">L2E82_16527</name>
</gene>